<gene>
    <name evidence="1" type="ORF">DPMN_085993</name>
</gene>
<dbReference type="AlphaFoldDB" id="A0A9D3YER4"/>
<dbReference type="EMBL" id="JAIWYP010000016">
    <property type="protein sequence ID" value="KAH3698472.1"/>
    <property type="molecule type" value="Genomic_DNA"/>
</dbReference>
<reference evidence="1" key="2">
    <citation type="submission" date="2020-11" db="EMBL/GenBank/DDBJ databases">
        <authorList>
            <person name="McCartney M.A."/>
            <person name="Auch B."/>
            <person name="Kono T."/>
            <person name="Mallez S."/>
            <person name="Becker A."/>
            <person name="Gohl D.M."/>
            <person name="Silverstein K.A.T."/>
            <person name="Koren S."/>
            <person name="Bechman K.B."/>
            <person name="Herman A."/>
            <person name="Abrahante J.E."/>
            <person name="Garbe J."/>
        </authorList>
    </citation>
    <scope>NUCLEOTIDE SEQUENCE</scope>
    <source>
        <strain evidence="1">Duluth1</strain>
        <tissue evidence="1">Whole animal</tissue>
    </source>
</reference>
<protein>
    <submittedName>
        <fullName evidence="1">Uncharacterized protein</fullName>
    </submittedName>
</protein>
<accession>A0A9D3YER4</accession>
<keyword evidence="2" id="KW-1185">Reference proteome</keyword>
<evidence type="ECO:0000313" key="2">
    <source>
        <dbReference type="Proteomes" id="UP000828390"/>
    </source>
</evidence>
<name>A0A9D3YER4_DREPO</name>
<proteinExistence type="predicted"/>
<organism evidence="1 2">
    <name type="scientific">Dreissena polymorpha</name>
    <name type="common">Zebra mussel</name>
    <name type="synonym">Mytilus polymorpha</name>
    <dbReference type="NCBI Taxonomy" id="45954"/>
    <lineage>
        <taxon>Eukaryota</taxon>
        <taxon>Metazoa</taxon>
        <taxon>Spiralia</taxon>
        <taxon>Lophotrochozoa</taxon>
        <taxon>Mollusca</taxon>
        <taxon>Bivalvia</taxon>
        <taxon>Autobranchia</taxon>
        <taxon>Heteroconchia</taxon>
        <taxon>Euheterodonta</taxon>
        <taxon>Imparidentia</taxon>
        <taxon>Neoheterodontei</taxon>
        <taxon>Myida</taxon>
        <taxon>Dreissenoidea</taxon>
        <taxon>Dreissenidae</taxon>
        <taxon>Dreissena</taxon>
    </lineage>
</organism>
<comment type="caution">
    <text evidence="1">The sequence shown here is derived from an EMBL/GenBank/DDBJ whole genome shotgun (WGS) entry which is preliminary data.</text>
</comment>
<dbReference type="Proteomes" id="UP000828390">
    <property type="component" value="Unassembled WGS sequence"/>
</dbReference>
<reference evidence="1" key="1">
    <citation type="journal article" date="2019" name="bioRxiv">
        <title>The Genome of the Zebra Mussel, Dreissena polymorpha: A Resource for Invasive Species Research.</title>
        <authorList>
            <person name="McCartney M.A."/>
            <person name="Auch B."/>
            <person name="Kono T."/>
            <person name="Mallez S."/>
            <person name="Zhang Y."/>
            <person name="Obille A."/>
            <person name="Becker A."/>
            <person name="Abrahante J.E."/>
            <person name="Garbe J."/>
            <person name="Badalamenti J.P."/>
            <person name="Herman A."/>
            <person name="Mangelson H."/>
            <person name="Liachko I."/>
            <person name="Sullivan S."/>
            <person name="Sone E.D."/>
            <person name="Koren S."/>
            <person name="Silverstein K.A.T."/>
            <person name="Beckman K.B."/>
            <person name="Gohl D.M."/>
        </authorList>
    </citation>
    <scope>NUCLEOTIDE SEQUENCE</scope>
    <source>
        <strain evidence="1">Duluth1</strain>
        <tissue evidence="1">Whole animal</tissue>
    </source>
</reference>
<sequence>MTEFKRRYCGKRNFDGYKRRSYDESSYDDISKYKRRICGYKRRYCGYKLRYDEYKRRYCIYKRGYDEYKRRYCGCKRHNYELRQYDEIQTTLWRLATMLWRSTYIAMTN</sequence>
<evidence type="ECO:0000313" key="1">
    <source>
        <dbReference type="EMBL" id="KAH3698472.1"/>
    </source>
</evidence>